<feature type="domain" description="Zinc-ribbon" evidence="2">
    <location>
        <begin position="135"/>
        <end position="157"/>
    </location>
</feature>
<sequence>MALIPIVVSSKKRCHRSNNLFVCVGLIISLVFGIVFFSLFNRSGIFRFNFPGIFIILGFSVFIMVILGVSFAASSMSKAYKPPKANIYSKNQNINQRQASQQNPYFVGEPIRKRLVPQYQENPTELLPIVNEINFCRYCGAKIDREARFCYQCGSKL</sequence>
<keyword evidence="1" id="KW-0812">Transmembrane</keyword>
<dbReference type="AlphaFoldDB" id="A0A0F9PU06"/>
<evidence type="ECO:0000259" key="2">
    <source>
        <dbReference type="Pfam" id="PF13240"/>
    </source>
</evidence>
<comment type="caution">
    <text evidence="3">The sequence shown here is derived from an EMBL/GenBank/DDBJ whole genome shotgun (WGS) entry which is preliminary data.</text>
</comment>
<feature type="transmembrane region" description="Helical" evidence="1">
    <location>
        <begin position="20"/>
        <end position="40"/>
    </location>
</feature>
<reference evidence="3" key="1">
    <citation type="journal article" date="2015" name="Nature">
        <title>Complex archaea that bridge the gap between prokaryotes and eukaryotes.</title>
        <authorList>
            <person name="Spang A."/>
            <person name="Saw J.H."/>
            <person name="Jorgensen S.L."/>
            <person name="Zaremba-Niedzwiedzka K."/>
            <person name="Martijn J."/>
            <person name="Lind A.E."/>
            <person name="van Eijk R."/>
            <person name="Schleper C."/>
            <person name="Guy L."/>
            <person name="Ettema T.J."/>
        </authorList>
    </citation>
    <scope>NUCLEOTIDE SEQUENCE</scope>
</reference>
<evidence type="ECO:0000256" key="1">
    <source>
        <dbReference type="SAM" id="Phobius"/>
    </source>
</evidence>
<keyword evidence="1" id="KW-1133">Transmembrane helix</keyword>
<dbReference type="EMBL" id="LAZR01002059">
    <property type="protein sequence ID" value="KKN35150.1"/>
    <property type="molecule type" value="Genomic_DNA"/>
</dbReference>
<dbReference type="Pfam" id="PF13240">
    <property type="entry name" value="Zn_Ribbon_1"/>
    <property type="match status" value="1"/>
</dbReference>
<evidence type="ECO:0000313" key="3">
    <source>
        <dbReference type="EMBL" id="KKN35150.1"/>
    </source>
</evidence>
<organism evidence="3">
    <name type="scientific">marine sediment metagenome</name>
    <dbReference type="NCBI Taxonomy" id="412755"/>
    <lineage>
        <taxon>unclassified sequences</taxon>
        <taxon>metagenomes</taxon>
        <taxon>ecological metagenomes</taxon>
    </lineage>
</organism>
<dbReference type="InterPro" id="IPR026870">
    <property type="entry name" value="Zinc_ribbon_dom"/>
</dbReference>
<gene>
    <name evidence="3" type="ORF">LCGC14_0786440</name>
</gene>
<name>A0A0F9PU06_9ZZZZ</name>
<keyword evidence="1" id="KW-0472">Membrane</keyword>
<feature type="transmembrane region" description="Helical" evidence="1">
    <location>
        <begin position="52"/>
        <end position="74"/>
    </location>
</feature>
<proteinExistence type="predicted"/>
<protein>
    <recommendedName>
        <fullName evidence="2">Zinc-ribbon domain-containing protein</fullName>
    </recommendedName>
</protein>
<accession>A0A0F9PU06</accession>